<evidence type="ECO:0000256" key="4">
    <source>
        <dbReference type="ARBA" id="ARBA00022454"/>
    </source>
</evidence>
<evidence type="ECO:0000256" key="3">
    <source>
        <dbReference type="ARBA" id="ARBA00006793"/>
    </source>
</evidence>
<name>A0A086J2J8_NEMA1</name>
<dbReference type="GO" id="GO:0003697">
    <property type="term" value="F:single-stranded DNA binding"/>
    <property type="evidence" value="ECO:0007669"/>
    <property type="project" value="TreeGrafter"/>
</dbReference>
<keyword evidence="8 12" id="KW-0175">Coiled coil</keyword>
<dbReference type="GO" id="GO:0030915">
    <property type="term" value="C:Smc5-Smc6 complex"/>
    <property type="evidence" value="ECO:0007669"/>
    <property type="project" value="TreeGrafter"/>
</dbReference>
<evidence type="ECO:0000256" key="5">
    <source>
        <dbReference type="ARBA" id="ARBA00022741"/>
    </source>
</evidence>
<dbReference type="Pfam" id="PF13476">
    <property type="entry name" value="AAA_23"/>
    <property type="match status" value="1"/>
</dbReference>
<dbReference type="GO" id="GO:0005634">
    <property type="term" value="C:nucleus"/>
    <property type="evidence" value="ECO:0007669"/>
    <property type="project" value="UniProtKB-SubCell"/>
</dbReference>
<evidence type="ECO:0000313" key="14">
    <source>
        <dbReference type="EMBL" id="KFG26366.1"/>
    </source>
</evidence>
<dbReference type="GO" id="GO:0000724">
    <property type="term" value="P:double-strand break repair via homologous recombination"/>
    <property type="evidence" value="ECO:0007669"/>
    <property type="project" value="TreeGrafter"/>
</dbReference>
<dbReference type="EMBL" id="AKIJ01000003">
    <property type="protein sequence ID" value="KFG26366.1"/>
    <property type="molecule type" value="Genomic_DNA"/>
</dbReference>
<evidence type="ECO:0000256" key="2">
    <source>
        <dbReference type="ARBA" id="ARBA00004286"/>
    </source>
</evidence>
<keyword evidence="11" id="KW-0539">Nucleus</keyword>
<evidence type="ECO:0000256" key="8">
    <source>
        <dbReference type="ARBA" id="ARBA00023054"/>
    </source>
</evidence>
<evidence type="ECO:0000256" key="1">
    <source>
        <dbReference type="ARBA" id="ARBA00004123"/>
    </source>
</evidence>
<dbReference type="GO" id="GO:0016887">
    <property type="term" value="F:ATP hydrolysis activity"/>
    <property type="evidence" value="ECO:0007669"/>
    <property type="project" value="InterPro"/>
</dbReference>
<evidence type="ECO:0000313" key="15">
    <source>
        <dbReference type="Proteomes" id="UP000054524"/>
    </source>
</evidence>
<dbReference type="GO" id="GO:0005524">
    <property type="term" value="F:ATP binding"/>
    <property type="evidence" value="ECO:0007669"/>
    <property type="project" value="UniProtKB-KW"/>
</dbReference>
<keyword evidence="7" id="KW-0067">ATP-binding</keyword>
<dbReference type="HOGENOM" id="CLU_335254_0_0_1"/>
<keyword evidence="9" id="KW-0233">DNA recombination</keyword>
<keyword evidence="15" id="KW-1185">Reference proteome</keyword>
<comment type="caution">
    <text evidence="14">The sequence shown here is derived from an EMBL/GenBank/DDBJ whole genome shotgun (WGS) entry which is preliminary data.</text>
</comment>
<reference evidence="14 15" key="1">
    <citation type="journal article" date="2014" name="Genome Announc.">
        <title>Genome Sequence of the Microsporidian Species Nematocida sp1 Strain ERTm6 (ATCC PRA-372).</title>
        <authorList>
            <person name="Bakowski M.A."/>
            <person name="Priest M."/>
            <person name="Young S."/>
            <person name="Cuomo C.A."/>
            <person name="Troemel E.R."/>
        </authorList>
    </citation>
    <scope>NUCLEOTIDE SEQUENCE [LARGE SCALE GENOMIC DNA]</scope>
    <source>
        <strain evidence="14 15">ERTm6</strain>
    </source>
</reference>
<evidence type="ECO:0000256" key="9">
    <source>
        <dbReference type="ARBA" id="ARBA00023172"/>
    </source>
</evidence>
<evidence type="ECO:0000256" key="10">
    <source>
        <dbReference type="ARBA" id="ARBA00023204"/>
    </source>
</evidence>
<feature type="domain" description="Rad50/SbcC-type AAA" evidence="13">
    <location>
        <begin position="12"/>
        <end position="204"/>
    </location>
</feature>
<sequence length="1026" mass="117335">MRNETGCFLQNIQLVNFMCHDNLYVAFTKKVTCLVGNNGSGKSAIMIALGVLFGVRATAMRGHSYKQYIKTGEDYSVIRVELKVKGESLQPDVIVIEKRLSPESSRIRITTNGEASGKTQDDLNALIEQLRINLRNPLCFLTQDQAKKILKAHNLKSIYSFFKSATDIENIENNQIHDQLLLQEIKKSLEAATTRQANKEKTLEAVANRLEIKDAIISAEESIRRLKVEYAWGRAHQEEKRRIAAEREREHMLNEYASKSQEKKNNLAKLEEITGKLSVLAQKKNSLQVRRQDRLDQIKETLGKNERRKVEILKELEQSEYDIEQMKKKVSRIEQILGRPAETSEDQKKSEESLEAALKELNNEKNQNEKEQAQLAVQKAQTELTISKVHKEIESLEQSSQKKQLILQSYKQQSPIKFYGPAMEAAIAEIKAQNLEVTGPIGLEIHVKDKKWSRATESALGSCIFGFILHCKNVKARLEGIFAKHKVHRYQIYVTTPHAIRKDDRILEKALKVSQSIMQQASSVSSSPVTTVLAQIQDSNPLVVEQLIILLGIEKIGLLDNRQSAYTLLQKKVGFEFFLTPAPDRIQYIGTSLSDMRCTVREKQLLVSQESETELLHEIEKMKEQQKELFQRKNTLIASSGEIQSALASHHEKQALIQDRIAELEEEIKRRETMQTDVLEIEYKNSIQMMDAAEKQKVSVAETYKEVLHEIAASQAEIVRILEENKCAQEREEALHKKEIKQYTLEHENITQASQENEALLASLQRRIDKMNSHLEMLHKECACLRDTAMDLSSQHILHVEREPNEIEGEIISLTAKSYAYSSQPALHEMSQIEGMDSTILDEEEERRVLLEKKKELECEIDRINMLLQENQEEIEEIEKGTLERVRKREDLTYKISNSSIRNFSDLMSMREYSGSLEFDHQKEVLDIRVKVTEASKGDKNSLSGGERSFSGLCFLLSLWPLITSPLRILDEFDVFMDALNRKAALNLIFETARRIDTQVIIITPLGVSNPPADICDVITLKPPVR</sequence>
<feature type="coiled-coil region" evidence="12">
    <location>
        <begin position="235"/>
        <end position="273"/>
    </location>
</feature>
<keyword evidence="6" id="KW-0227">DNA damage</keyword>
<dbReference type="AlphaFoldDB" id="A0A086J2J8"/>
<feature type="coiled-coil region" evidence="12">
    <location>
        <begin position="309"/>
        <end position="413"/>
    </location>
</feature>
<evidence type="ECO:0000256" key="11">
    <source>
        <dbReference type="ARBA" id="ARBA00023242"/>
    </source>
</evidence>
<dbReference type="GeneID" id="77676460"/>
<accession>A0A086J2J8</accession>
<gene>
    <name evidence="14" type="ORF">NESG_01487</name>
</gene>
<feature type="coiled-coil region" evidence="12">
    <location>
        <begin position="647"/>
        <end position="674"/>
    </location>
</feature>
<dbReference type="GO" id="GO:0035861">
    <property type="term" value="C:site of double-strand break"/>
    <property type="evidence" value="ECO:0007669"/>
    <property type="project" value="TreeGrafter"/>
</dbReference>
<dbReference type="PANTHER" id="PTHR19306">
    <property type="entry name" value="STRUCTURAL MAINTENANCE OF CHROMOSOMES 5,6 SMC5, SMC6"/>
    <property type="match status" value="1"/>
</dbReference>
<dbReference type="InterPro" id="IPR027417">
    <property type="entry name" value="P-loop_NTPase"/>
</dbReference>
<comment type="subcellular location">
    <subcellularLocation>
        <location evidence="2">Chromosome</location>
    </subcellularLocation>
    <subcellularLocation>
        <location evidence="1">Nucleus</location>
    </subcellularLocation>
</comment>
<evidence type="ECO:0000256" key="7">
    <source>
        <dbReference type="ARBA" id="ARBA00022840"/>
    </source>
</evidence>
<dbReference type="InterPro" id="IPR038729">
    <property type="entry name" value="Rad50/SbcC_AAA"/>
</dbReference>
<dbReference type="GO" id="GO:0003684">
    <property type="term" value="F:damaged DNA binding"/>
    <property type="evidence" value="ECO:0007669"/>
    <property type="project" value="TreeGrafter"/>
</dbReference>
<comment type="similarity">
    <text evidence="3">Belongs to the SMC family. SMC6 subfamily.</text>
</comment>
<feature type="coiled-coil region" evidence="12">
    <location>
        <begin position="840"/>
        <end position="881"/>
    </location>
</feature>
<dbReference type="SUPFAM" id="SSF52540">
    <property type="entry name" value="P-loop containing nucleoside triphosphate hydrolases"/>
    <property type="match status" value="1"/>
</dbReference>
<evidence type="ECO:0000256" key="6">
    <source>
        <dbReference type="ARBA" id="ARBA00022763"/>
    </source>
</evidence>
<keyword evidence="5" id="KW-0547">Nucleotide-binding</keyword>
<dbReference type="Gene3D" id="3.40.50.300">
    <property type="entry name" value="P-loop containing nucleotide triphosphate hydrolases"/>
    <property type="match status" value="2"/>
</dbReference>
<dbReference type="PANTHER" id="PTHR19306:SF6">
    <property type="entry name" value="STRUCTURAL MAINTENANCE OF CHROMOSOMES PROTEIN 6"/>
    <property type="match status" value="1"/>
</dbReference>
<evidence type="ECO:0000259" key="13">
    <source>
        <dbReference type="Pfam" id="PF13476"/>
    </source>
</evidence>
<proteinExistence type="inferred from homology"/>
<organism evidence="14 15">
    <name type="scientific">Nematocida ausubeli (strain ATCC PRA-371 / ERTm2)</name>
    <name type="common">Nematode killer fungus</name>
    <dbReference type="NCBI Taxonomy" id="1913371"/>
    <lineage>
        <taxon>Eukaryota</taxon>
        <taxon>Fungi</taxon>
        <taxon>Fungi incertae sedis</taxon>
        <taxon>Microsporidia</taxon>
        <taxon>Nematocida</taxon>
    </lineage>
</organism>
<keyword evidence="4" id="KW-0158">Chromosome</keyword>
<dbReference type="Proteomes" id="UP000054524">
    <property type="component" value="Unassembled WGS sequence"/>
</dbReference>
<protein>
    <recommendedName>
        <fullName evidence="13">Rad50/SbcC-type AAA domain-containing protein</fullName>
    </recommendedName>
</protein>
<evidence type="ECO:0000256" key="12">
    <source>
        <dbReference type="SAM" id="Coils"/>
    </source>
</evidence>
<keyword evidence="10" id="KW-0234">DNA repair</keyword>
<dbReference type="RefSeq" id="XP_052904921.1">
    <property type="nucleotide sequence ID" value="XM_053049116.1"/>
</dbReference>